<evidence type="ECO:0000256" key="16">
    <source>
        <dbReference type="ARBA" id="ARBA00073229"/>
    </source>
</evidence>
<dbReference type="EC" id="6.1.1.20" evidence="4"/>
<dbReference type="GO" id="GO:0006432">
    <property type="term" value="P:phenylalanyl-tRNA aminoacylation"/>
    <property type="evidence" value="ECO:0007669"/>
    <property type="project" value="InterPro"/>
</dbReference>
<dbReference type="FunFam" id="3.30.70.380:FF:000002">
    <property type="entry name" value="phenylalanine--tRNA ligase, mitochondrial"/>
    <property type="match status" value="1"/>
</dbReference>
<dbReference type="PANTHER" id="PTHR11538">
    <property type="entry name" value="PHENYLALANYL-TRNA SYNTHETASE"/>
    <property type="match status" value="1"/>
</dbReference>
<dbReference type="InterPro" id="IPR036690">
    <property type="entry name" value="Fdx_antiC-bd_sf"/>
</dbReference>
<evidence type="ECO:0000256" key="12">
    <source>
        <dbReference type="ARBA" id="ARBA00023146"/>
    </source>
</evidence>
<dbReference type="GO" id="GO:0004826">
    <property type="term" value="F:phenylalanine-tRNA ligase activity"/>
    <property type="evidence" value="ECO:0007669"/>
    <property type="project" value="UniProtKB-EC"/>
</dbReference>
<feature type="domain" description="Aminoacyl-transfer RNA synthetases class-II family profile" evidence="18">
    <location>
        <begin position="155"/>
        <end position="427"/>
    </location>
</feature>
<evidence type="ECO:0000256" key="6">
    <source>
        <dbReference type="ARBA" id="ARBA00022741"/>
    </source>
</evidence>
<sequence>MTPGHVSGTSPTEFERRRGLAEGAEPARDILEIYLSISWENEPEYGNCFKSERNTWLSQYADSTSEAGIMVLHCSRLLLSKPLQRPWFPAFIRLNSTTAQVSSGKVQIGERTYEADEMTNVTPKILSHLGRNLHLQKYHPLNHISQRISKFMYSRYLSPRGNPLFSIHDRLQPVVTPHQNFDSLLIPKDHVSRKKSDNYYINKDFLLRAHTSAHQSELISMGFDNFLVMGDVYRRDEIDASHYPVFHQVEGVRLTTKSELFGSHQNMDDFQLFENTERSETQQGVHNLEAVKLLEADLKGCLEGLAMTLFGKDAEMRWVDAYFPFTHPSWELEVKLNDDWVELLGCGVIEQEILVNAGVIDKVGWAFGLGLERWAMKLYGIPDIRLFWSSDSGFLSQFKFEDSSKNIRYKNVSQYPQCVNDISFWLPGDGAYEPSDFYDLVRNIGGSTVEQVTLIDNFTHPKKKMTSHCYRIVYRHMERTLTQEEVNVIHKEIEKTAAESLNVVIR</sequence>
<keyword evidence="5 20" id="KW-0436">Ligase</keyword>
<evidence type="ECO:0000313" key="20">
    <source>
        <dbReference type="EMBL" id="ROT80870.1"/>
    </source>
</evidence>
<reference evidence="20 21" key="2">
    <citation type="submission" date="2019-01" db="EMBL/GenBank/DDBJ databases">
        <title>The decoding of complex shrimp genome reveals the adaptation for benthos swimmer, frequently molting mechanism and breeding impact on genome.</title>
        <authorList>
            <person name="Sun Y."/>
            <person name="Gao Y."/>
            <person name="Yu Y."/>
        </authorList>
    </citation>
    <scope>NUCLEOTIDE SEQUENCE [LARGE SCALE GENOMIC DNA]</scope>
    <source>
        <tissue evidence="20">Muscle</tissue>
    </source>
</reference>
<dbReference type="SUPFAM" id="SSF55681">
    <property type="entry name" value="Class II aaRS and biotin synthetases"/>
    <property type="match status" value="1"/>
</dbReference>
<accession>A0A3R7MG93</accession>
<evidence type="ECO:0000256" key="10">
    <source>
        <dbReference type="ARBA" id="ARBA00022990"/>
    </source>
</evidence>
<reference evidence="20 21" key="1">
    <citation type="submission" date="2018-04" db="EMBL/GenBank/DDBJ databases">
        <authorList>
            <person name="Zhang X."/>
            <person name="Yuan J."/>
            <person name="Li F."/>
            <person name="Xiang J."/>
        </authorList>
    </citation>
    <scope>NUCLEOTIDE SEQUENCE [LARGE SCALE GENOMIC DNA]</scope>
    <source>
        <tissue evidence="20">Muscle</tissue>
    </source>
</reference>
<evidence type="ECO:0000256" key="1">
    <source>
        <dbReference type="ARBA" id="ARBA00004305"/>
    </source>
</evidence>
<dbReference type="InterPro" id="IPR005121">
    <property type="entry name" value="Fdx_antiC-bd"/>
</dbReference>
<evidence type="ECO:0000256" key="5">
    <source>
        <dbReference type="ARBA" id="ARBA00022598"/>
    </source>
</evidence>
<protein>
    <recommendedName>
        <fullName evidence="16">Phenylalanine--tRNA ligase, mitochondrial</fullName>
        <ecNumber evidence="4">6.1.1.20</ecNumber>
    </recommendedName>
    <alternativeName>
        <fullName evidence="13">Phenylalanyl-tRNA synthetase</fullName>
    </alternativeName>
</protein>
<evidence type="ECO:0000256" key="17">
    <source>
        <dbReference type="SAM" id="MobiDB-lite"/>
    </source>
</evidence>
<feature type="domain" description="FDX-ACB" evidence="19">
    <location>
        <begin position="413"/>
        <end position="506"/>
    </location>
</feature>
<dbReference type="OrthoDB" id="4457at2759"/>
<dbReference type="NCBIfam" id="TIGR00469">
    <property type="entry name" value="pheS_mito"/>
    <property type="match status" value="1"/>
</dbReference>
<keyword evidence="7" id="KW-0067">ATP-binding</keyword>
<comment type="function">
    <text evidence="15">Is responsible for the charging of tRNA(Phe) with phenylalanine in mitochondrial translation. To a lesser extent, also catalyzes direct attachment of m-Tyr (an oxidized version of Phe) to tRNA(Phe), thereby opening the way for delivery of the misacylated tRNA to the ribosome and incorporation of ROS-damaged amino acid into proteins.</text>
</comment>
<comment type="subcellular location">
    <subcellularLocation>
        <location evidence="1">Mitochondrion matrix</location>
    </subcellularLocation>
</comment>
<dbReference type="EMBL" id="QCYY01001055">
    <property type="protein sequence ID" value="ROT80870.1"/>
    <property type="molecule type" value="Genomic_DNA"/>
</dbReference>
<dbReference type="AlphaFoldDB" id="A0A3R7MG93"/>
<dbReference type="InterPro" id="IPR002319">
    <property type="entry name" value="Phenylalanyl-tRNA_Synthase"/>
</dbReference>
<dbReference type="PANTHER" id="PTHR11538:SF41">
    <property type="entry name" value="PHENYLALANINE--TRNA LIGASE, MITOCHONDRIAL"/>
    <property type="match status" value="1"/>
</dbReference>
<dbReference type="Proteomes" id="UP000283509">
    <property type="component" value="Unassembled WGS sequence"/>
</dbReference>
<dbReference type="Pfam" id="PF03147">
    <property type="entry name" value="FDX-ACB"/>
    <property type="match status" value="1"/>
</dbReference>
<dbReference type="Gene3D" id="3.30.70.380">
    <property type="entry name" value="Ferrodoxin-fold anticodon-binding domain"/>
    <property type="match status" value="1"/>
</dbReference>
<keyword evidence="10" id="KW-0007">Acetylation</keyword>
<dbReference type="GO" id="GO:0005759">
    <property type="term" value="C:mitochondrial matrix"/>
    <property type="evidence" value="ECO:0007669"/>
    <property type="project" value="UniProtKB-SubCell"/>
</dbReference>
<comment type="subunit">
    <text evidence="3">Monomer.</text>
</comment>
<comment type="caution">
    <text evidence="20">The sequence shown here is derived from an EMBL/GenBank/DDBJ whole genome shotgun (WGS) entry which is preliminary data.</text>
</comment>
<evidence type="ECO:0000256" key="11">
    <source>
        <dbReference type="ARBA" id="ARBA00023128"/>
    </source>
</evidence>
<evidence type="ECO:0000256" key="8">
    <source>
        <dbReference type="ARBA" id="ARBA00022917"/>
    </source>
</evidence>
<dbReference type="SMART" id="SM00896">
    <property type="entry name" value="FDX-ACB"/>
    <property type="match status" value="1"/>
</dbReference>
<evidence type="ECO:0000256" key="13">
    <source>
        <dbReference type="ARBA" id="ARBA00031194"/>
    </source>
</evidence>
<comment type="similarity">
    <text evidence="2">Belongs to the class-II aminoacyl-tRNA synthetase family.</text>
</comment>
<keyword evidence="8" id="KW-0648">Protein biosynthesis</keyword>
<dbReference type="Pfam" id="PF01409">
    <property type="entry name" value="tRNA-synt_2d"/>
    <property type="match status" value="2"/>
</dbReference>
<feature type="region of interest" description="Disordered" evidence="17">
    <location>
        <begin position="1"/>
        <end position="21"/>
    </location>
</feature>
<dbReference type="CDD" id="cd00496">
    <property type="entry name" value="PheRS_alpha_core"/>
    <property type="match status" value="1"/>
</dbReference>
<dbReference type="PROSITE" id="PS51447">
    <property type="entry name" value="FDX_ACB"/>
    <property type="match status" value="1"/>
</dbReference>
<keyword evidence="9" id="KW-0809">Transit peptide</keyword>
<dbReference type="InterPro" id="IPR045864">
    <property type="entry name" value="aa-tRNA-synth_II/BPL/LPL"/>
</dbReference>
<evidence type="ECO:0000256" key="15">
    <source>
        <dbReference type="ARBA" id="ARBA00060211"/>
    </source>
</evidence>
<dbReference type="SUPFAM" id="SSF54991">
    <property type="entry name" value="Anticodon-binding domain of PheRS"/>
    <property type="match status" value="1"/>
</dbReference>
<evidence type="ECO:0000259" key="19">
    <source>
        <dbReference type="PROSITE" id="PS51447"/>
    </source>
</evidence>
<dbReference type="PROSITE" id="PS50862">
    <property type="entry name" value="AA_TRNA_LIGASE_II"/>
    <property type="match status" value="1"/>
</dbReference>
<evidence type="ECO:0000256" key="2">
    <source>
        <dbReference type="ARBA" id="ARBA00008226"/>
    </source>
</evidence>
<organism evidence="20 21">
    <name type="scientific">Penaeus vannamei</name>
    <name type="common">Whiteleg shrimp</name>
    <name type="synonym">Litopenaeus vannamei</name>
    <dbReference type="NCBI Taxonomy" id="6689"/>
    <lineage>
        <taxon>Eukaryota</taxon>
        <taxon>Metazoa</taxon>
        <taxon>Ecdysozoa</taxon>
        <taxon>Arthropoda</taxon>
        <taxon>Crustacea</taxon>
        <taxon>Multicrustacea</taxon>
        <taxon>Malacostraca</taxon>
        <taxon>Eumalacostraca</taxon>
        <taxon>Eucarida</taxon>
        <taxon>Decapoda</taxon>
        <taxon>Dendrobranchiata</taxon>
        <taxon>Penaeoidea</taxon>
        <taxon>Penaeidae</taxon>
        <taxon>Penaeus</taxon>
    </lineage>
</organism>
<evidence type="ECO:0000256" key="7">
    <source>
        <dbReference type="ARBA" id="ARBA00022840"/>
    </source>
</evidence>
<keyword evidence="6" id="KW-0547">Nucleotide-binding</keyword>
<evidence type="ECO:0000313" key="21">
    <source>
        <dbReference type="Proteomes" id="UP000283509"/>
    </source>
</evidence>
<proteinExistence type="inferred from homology"/>
<keyword evidence="11" id="KW-0496">Mitochondrion</keyword>
<dbReference type="FunFam" id="3.30.930.10:FF:000041">
    <property type="entry name" value="Phenylalanyl-tRNA synthetase 2, mitochondrial"/>
    <property type="match status" value="1"/>
</dbReference>
<dbReference type="STRING" id="6689.A0A3R7MG93"/>
<evidence type="ECO:0000256" key="9">
    <source>
        <dbReference type="ARBA" id="ARBA00022946"/>
    </source>
</evidence>
<dbReference type="GO" id="GO:0000049">
    <property type="term" value="F:tRNA binding"/>
    <property type="evidence" value="ECO:0007669"/>
    <property type="project" value="InterPro"/>
</dbReference>
<keyword evidence="21" id="KW-1185">Reference proteome</keyword>
<evidence type="ECO:0000259" key="18">
    <source>
        <dbReference type="PROSITE" id="PS50862"/>
    </source>
</evidence>
<dbReference type="GO" id="GO:0005524">
    <property type="term" value="F:ATP binding"/>
    <property type="evidence" value="ECO:0007669"/>
    <property type="project" value="UniProtKB-KW"/>
</dbReference>
<gene>
    <name evidence="20" type="ORF">C7M84_000384</name>
</gene>
<comment type="catalytic activity">
    <reaction evidence="14">
        <text>tRNA(Phe) + L-phenylalanine + ATP = L-phenylalanyl-tRNA(Phe) + AMP + diphosphate + H(+)</text>
        <dbReference type="Rhea" id="RHEA:19413"/>
        <dbReference type="Rhea" id="RHEA-COMP:9668"/>
        <dbReference type="Rhea" id="RHEA-COMP:9699"/>
        <dbReference type="ChEBI" id="CHEBI:15378"/>
        <dbReference type="ChEBI" id="CHEBI:30616"/>
        <dbReference type="ChEBI" id="CHEBI:33019"/>
        <dbReference type="ChEBI" id="CHEBI:58095"/>
        <dbReference type="ChEBI" id="CHEBI:78442"/>
        <dbReference type="ChEBI" id="CHEBI:78531"/>
        <dbReference type="ChEBI" id="CHEBI:456215"/>
        <dbReference type="EC" id="6.1.1.20"/>
    </reaction>
</comment>
<dbReference type="Gene3D" id="3.30.930.10">
    <property type="entry name" value="Bira Bifunctional Protein, Domain 2"/>
    <property type="match status" value="1"/>
</dbReference>
<evidence type="ECO:0000256" key="14">
    <source>
        <dbReference type="ARBA" id="ARBA00049255"/>
    </source>
</evidence>
<name>A0A3R7MG93_PENVA</name>
<evidence type="ECO:0000256" key="4">
    <source>
        <dbReference type="ARBA" id="ARBA00012814"/>
    </source>
</evidence>
<keyword evidence="12" id="KW-0030">Aminoacyl-tRNA synthetase</keyword>
<dbReference type="InterPro" id="IPR006195">
    <property type="entry name" value="aa-tRNA-synth_II"/>
</dbReference>
<dbReference type="InterPro" id="IPR004530">
    <property type="entry name" value="Phe-tRNA-synth_IIc_mito"/>
</dbReference>
<evidence type="ECO:0000256" key="3">
    <source>
        <dbReference type="ARBA" id="ARBA00011245"/>
    </source>
</evidence>